<comment type="caution">
    <text evidence="1">The sequence shown here is derived from an EMBL/GenBank/DDBJ whole genome shotgun (WGS) entry which is preliminary data.</text>
</comment>
<sequence>MKEMKEERELLMRKLQKSNQYEAMMVTEDYEPMAAGFFFHFLPPRSPPAPVSLWSDSDLQSEQSSMDSKNTPVLMSLNFAHKDAYLLSNNFLCFPFRP</sequence>
<keyword evidence="2" id="KW-1185">Reference proteome</keyword>
<dbReference type="Proteomes" id="UP001054252">
    <property type="component" value="Unassembled WGS sequence"/>
</dbReference>
<dbReference type="AlphaFoldDB" id="A0AAV5MR38"/>
<protein>
    <submittedName>
        <fullName evidence="1">Uncharacterized protein</fullName>
    </submittedName>
</protein>
<dbReference type="EMBL" id="BPVZ01000692">
    <property type="protein sequence ID" value="GKV52390.1"/>
    <property type="molecule type" value="Genomic_DNA"/>
</dbReference>
<accession>A0AAV5MR38</accession>
<evidence type="ECO:0000313" key="2">
    <source>
        <dbReference type="Proteomes" id="UP001054252"/>
    </source>
</evidence>
<gene>
    <name evidence="1" type="ORF">SLEP1_g58976</name>
</gene>
<evidence type="ECO:0000313" key="1">
    <source>
        <dbReference type="EMBL" id="GKV52390.1"/>
    </source>
</evidence>
<name>A0AAV5MR38_9ROSI</name>
<reference evidence="1 2" key="1">
    <citation type="journal article" date="2021" name="Commun. Biol.">
        <title>The genome of Shorea leprosula (Dipterocarpaceae) highlights the ecological relevance of drought in aseasonal tropical rainforests.</title>
        <authorList>
            <person name="Ng K.K.S."/>
            <person name="Kobayashi M.J."/>
            <person name="Fawcett J.A."/>
            <person name="Hatakeyama M."/>
            <person name="Paape T."/>
            <person name="Ng C.H."/>
            <person name="Ang C.C."/>
            <person name="Tnah L.H."/>
            <person name="Lee C.T."/>
            <person name="Nishiyama T."/>
            <person name="Sese J."/>
            <person name="O'Brien M.J."/>
            <person name="Copetti D."/>
            <person name="Mohd Noor M.I."/>
            <person name="Ong R.C."/>
            <person name="Putra M."/>
            <person name="Sireger I.Z."/>
            <person name="Indrioko S."/>
            <person name="Kosugi Y."/>
            <person name="Izuno A."/>
            <person name="Isagi Y."/>
            <person name="Lee S.L."/>
            <person name="Shimizu K.K."/>
        </authorList>
    </citation>
    <scope>NUCLEOTIDE SEQUENCE [LARGE SCALE GENOMIC DNA]</scope>
    <source>
        <strain evidence="1">214</strain>
    </source>
</reference>
<organism evidence="1 2">
    <name type="scientific">Rubroshorea leprosula</name>
    <dbReference type="NCBI Taxonomy" id="152421"/>
    <lineage>
        <taxon>Eukaryota</taxon>
        <taxon>Viridiplantae</taxon>
        <taxon>Streptophyta</taxon>
        <taxon>Embryophyta</taxon>
        <taxon>Tracheophyta</taxon>
        <taxon>Spermatophyta</taxon>
        <taxon>Magnoliopsida</taxon>
        <taxon>eudicotyledons</taxon>
        <taxon>Gunneridae</taxon>
        <taxon>Pentapetalae</taxon>
        <taxon>rosids</taxon>
        <taxon>malvids</taxon>
        <taxon>Malvales</taxon>
        <taxon>Dipterocarpaceae</taxon>
        <taxon>Rubroshorea</taxon>
    </lineage>
</organism>
<proteinExistence type="predicted"/>